<evidence type="ECO:0000313" key="1">
    <source>
        <dbReference type="EMBL" id="KKL68401.1"/>
    </source>
</evidence>
<accession>A0A0F9EQ75</accession>
<proteinExistence type="predicted"/>
<name>A0A0F9EQ75_9ZZZZ</name>
<sequence>SKAKFKVWDYKRAQLKQHFRKTCDCGKNHSFTVTACPKCHGTTFERVPIREYPETLYHDKKITSGDQKNPDPADIALASIEQQQFRAYIIPYCNGKYDMYMFDALMDGQKLSDLEKIFGCTSQNFDRRFAKLKQLYKSFTGGKYEDPPKRYSKETAVYNKTKGPTFLYRGVLGAPCDTFEALSAHLPSIVLTNTPGREMHGE</sequence>
<feature type="non-terminal residue" evidence="1">
    <location>
        <position position="1"/>
    </location>
</feature>
<comment type="caution">
    <text evidence="1">The sequence shown here is derived from an EMBL/GenBank/DDBJ whole genome shotgun (WGS) entry which is preliminary data.</text>
</comment>
<organism evidence="1">
    <name type="scientific">marine sediment metagenome</name>
    <dbReference type="NCBI Taxonomy" id="412755"/>
    <lineage>
        <taxon>unclassified sequences</taxon>
        <taxon>metagenomes</taxon>
        <taxon>ecological metagenomes</taxon>
    </lineage>
</organism>
<dbReference type="EMBL" id="LAZR01026540">
    <property type="protein sequence ID" value="KKL68401.1"/>
    <property type="molecule type" value="Genomic_DNA"/>
</dbReference>
<reference evidence="1" key="1">
    <citation type="journal article" date="2015" name="Nature">
        <title>Complex archaea that bridge the gap between prokaryotes and eukaryotes.</title>
        <authorList>
            <person name="Spang A."/>
            <person name="Saw J.H."/>
            <person name="Jorgensen S.L."/>
            <person name="Zaremba-Niedzwiedzka K."/>
            <person name="Martijn J."/>
            <person name="Lind A.E."/>
            <person name="van Eijk R."/>
            <person name="Schleper C."/>
            <person name="Guy L."/>
            <person name="Ettema T.J."/>
        </authorList>
    </citation>
    <scope>NUCLEOTIDE SEQUENCE</scope>
</reference>
<protein>
    <submittedName>
        <fullName evidence="1">Uncharacterized protein</fullName>
    </submittedName>
</protein>
<gene>
    <name evidence="1" type="ORF">LCGC14_2125370</name>
</gene>
<dbReference type="AlphaFoldDB" id="A0A0F9EQ75"/>